<dbReference type="AlphaFoldDB" id="A0A5P1F390"/>
<protein>
    <submittedName>
        <fullName evidence="1">Uncharacterized protein</fullName>
    </submittedName>
</protein>
<evidence type="ECO:0000313" key="2">
    <source>
        <dbReference type="Proteomes" id="UP000243459"/>
    </source>
</evidence>
<reference evidence="2" key="1">
    <citation type="journal article" date="2017" name="Nat. Commun.">
        <title>The asparagus genome sheds light on the origin and evolution of a young Y chromosome.</title>
        <authorList>
            <person name="Harkess A."/>
            <person name="Zhou J."/>
            <person name="Xu C."/>
            <person name="Bowers J.E."/>
            <person name="Van der Hulst R."/>
            <person name="Ayyampalayam S."/>
            <person name="Mercati F."/>
            <person name="Riccardi P."/>
            <person name="McKain M.R."/>
            <person name="Kakrana A."/>
            <person name="Tang H."/>
            <person name="Ray J."/>
            <person name="Groenendijk J."/>
            <person name="Arikit S."/>
            <person name="Mathioni S.M."/>
            <person name="Nakano M."/>
            <person name="Shan H."/>
            <person name="Telgmann-Rauber A."/>
            <person name="Kanno A."/>
            <person name="Yue Z."/>
            <person name="Chen H."/>
            <person name="Li W."/>
            <person name="Chen Y."/>
            <person name="Xu X."/>
            <person name="Zhang Y."/>
            <person name="Luo S."/>
            <person name="Chen H."/>
            <person name="Gao J."/>
            <person name="Mao Z."/>
            <person name="Pires J.C."/>
            <person name="Luo M."/>
            <person name="Kudrna D."/>
            <person name="Wing R.A."/>
            <person name="Meyers B.C."/>
            <person name="Yi K."/>
            <person name="Kong H."/>
            <person name="Lavrijsen P."/>
            <person name="Sunseri F."/>
            <person name="Falavigna A."/>
            <person name="Ye Y."/>
            <person name="Leebens-Mack J.H."/>
            <person name="Chen G."/>
        </authorList>
    </citation>
    <scope>NUCLEOTIDE SEQUENCE [LARGE SCALE GENOMIC DNA]</scope>
    <source>
        <strain evidence="2">cv. DH0086</strain>
    </source>
</reference>
<dbReference type="Gramene" id="ONK72856">
    <property type="protein sequence ID" value="ONK72856"/>
    <property type="gene ID" value="A4U43_C04F24120"/>
</dbReference>
<accession>A0A5P1F390</accession>
<proteinExistence type="predicted"/>
<keyword evidence="2" id="KW-1185">Reference proteome</keyword>
<sequence length="52" mass="5667">MHDGRRSDGSARAAMRTVKGARLATTFERHRGGRCAVPSCKLISSYCCILVI</sequence>
<name>A0A5P1F390_ASPOF</name>
<organism evidence="1 2">
    <name type="scientific">Asparagus officinalis</name>
    <name type="common">Garden asparagus</name>
    <dbReference type="NCBI Taxonomy" id="4686"/>
    <lineage>
        <taxon>Eukaryota</taxon>
        <taxon>Viridiplantae</taxon>
        <taxon>Streptophyta</taxon>
        <taxon>Embryophyta</taxon>
        <taxon>Tracheophyta</taxon>
        <taxon>Spermatophyta</taxon>
        <taxon>Magnoliopsida</taxon>
        <taxon>Liliopsida</taxon>
        <taxon>Asparagales</taxon>
        <taxon>Asparagaceae</taxon>
        <taxon>Asparagoideae</taxon>
        <taxon>Asparagus</taxon>
    </lineage>
</organism>
<evidence type="ECO:0000313" key="1">
    <source>
        <dbReference type="EMBL" id="ONK72856.1"/>
    </source>
</evidence>
<dbReference type="EMBL" id="CM007384">
    <property type="protein sequence ID" value="ONK72856.1"/>
    <property type="molecule type" value="Genomic_DNA"/>
</dbReference>
<gene>
    <name evidence="1" type="ORF">A4U43_C04F24120</name>
</gene>
<dbReference type="Proteomes" id="UP000243459">
    <property type="component" value="Chromosome 4"/>
</dbReference>